<dbReference type="AlphaFoldDB" id="A0A8T8E0M5"/>
<dbReference type="Proteomes" id="UP000637819">
    <property type="component" value="Chromosome"/>
</dbReference>
<dbReference type="InterPro" id="IPR045709">
    <property type="entry name" value="DUF6065"/>
</dbReference>
<reference evidence="1 2" key="1">
    <citation type="submission" date="2021-01" db="EMBL/GenBank/DDBJ databases">
        <title>Genome Sequence and Methylation Pattern of Haloterrigena salifodinae BOL5-1, An Extremely Halophilic Archaeon from a Bolivian Salt Mine.</title>
        <authorList>
            <person name="DasSarma P."/>
            <person name="Anton B.P."/>
            <person name="DasSarma S.L."/>
            <person name="von Ehrenheim H.A.L."/>
            <person name="Martinez F.L."/>
            <person name="Guzman D."/>
            <person name="Roberts R.J."/>
            <person name="DasSarma S."/>
        </authorList>
    </citation>
    <scope>NUCLEOTIDE SEQUENCE [LARGE SCALE GENOMIC DNA]</scope>
    <source>
        <strain evidence="1 2">BOL5-1</strain>
    </source>
</reference>
<evidence type="ECO:0000313" key="2">
    <source>
        <dbReference type="Proteomes" id="UP000637819"/>
    </source>
</evidence>
<dbReference type="RefSeq" id="WP_204747623.1">
    <property type="nucleotide sequence ID" value="NZ_CP069188.1"/>
</dbReference>
<dbReference type="KEGG" id="hsal:JMJ58_19180"/>
<dbReference type="OrthoDB" id="350434at2157"/>
<dbReference type="Pfam" id="PF19541">
    <property type="entry name" value="DUF6065"/>
    <property type="match status" value="1"/>
</dbReference>
<organism evidence="1 2">
    <name type="scientific">Haloterrigena salifodinae</name>
    <dbReference type="NCBI Taxonomy" id="2675099"/>
    <lineage>
        <taxon>Archaea</taxon>
        <taxon>Methanobacteriati</taxon>
        <taxon>Methanobacteriota</taxon>
        <taxon>Stenosarchaea group</taxon>
        <taxon>Halobacteria</taxon>
        <taxon>Halobacteriales</taxon>
        <taxon>Natrialbaceae</taxon>
        <taxon>Haloterrigena</taxon>
    </lineage>
</organism>
<accession>A0A8T8E0M5</accession>
<keyword evidence="2" id="KW-1185">Reference proteome</keyword>
<gene>
    <name evidence="1" type="ORF">JMJ58_19180</name>
</gene>
<protein>
    <submittedName>
        <fullName evidence="1">Uncharacterized protein</fullName>
    </submittedName>
</protein>
<evidence type="ECO:0000313" key="1">
    <source>
        <dbReference type="EMBL" id="QRV15006.1"/>
    </source>
</evidence>
<dbReference type="EMBL" id="CP069188">
    <property type="protein sequence ID" value="QRV15006.1"/>
    <property type="molecule type" value="Genomic_DNA"/>
</dbReference>
<dbReference type="GeneID" id="62877294"/>
<sequence length="263" mass="30217">MIDLNAFTEKVTDLSGYKKLETDEPIIEFVCKKENYGAIPEPIPANRVLPDWYKQLGQYVDGGNERDGIQQSTVKRCAPFMEAMTAGWIIPLAGDVEFHAKDGHVNYNWGFAEELVSAHNMEQVGGMMFPNHEWPVLKWHNYWCVKVPEGYSLLVMAPLNRIEPRFQPFAGIVDADQYFNFINAPFMWTAGEFDGVIEQGTPIVQVIPFRRDAFITDGSVREMTDEEELEMTQTQRRLGSNESMYREERWVHKKGSRNIPASE</sequence>
<proteinExistence type="predicted"/>
<name>A0A8T8E0M5_9EURY</name>